<keyword evidence="5" id="KW-1185">Reference proteome</keyword>
<dbReference type="EMBL" id="CAVNYO010000419">
    <property type="protein sequence ID" value="CAK5277298.1"/>
    <property type="molecule type" value="Genomic_DNA"/>
</dbReference>
<feature type="compositionally biased region" description="Basic residues" evidence="2">
    <location>
        <begin position="467"/>
        <end position="485"/>
    </location>
</feature>
<dbReference type="InterPro" id="IPR021836">
    <property type="entry name" value="DUF3429"/>
</dbReference>
<evidence type="ECO:0000256" key="1">
    <source>
        <dbReference type="SAM" id="Coils"/>
    </source>
</evidence>
<keyword evidence="3" id="KW-0472">Membrane</keyword>
<keyword evidence="3" id="KW-1133">Transmembrane helix</keyword>
<evidence type="ECO:0000256" key="3">
    <source>
        <dbReference type="SAM" id="Phobius"/>
    </source>
</evidence>
<accession>A0AAD2K3T1</accession>
<name>A0AAD2K3T1_9AGAR</name>
<dbReference type="Proteomes" id="UP001295794">
    <property type="component" value="Unassembled WGS sequence"/>
</dbReference>
<dbReference type="AlphaFoldDB" id="A0AAD2K3T1"/>
<dbReference type="PANTHER" id="PTHR15887">
    <property type="entry name" value="TRANSMEMBRANE PROTEIN 69"/>
    <property type="match status" value="1"/>
</dbReference>
<feature type="region of interest" description="Disordered" evidence="2">
    <location>
        <begin position="460"/>
        <end position="492"/>
    </location>
</feature>
<keyword evidence="3" id="KW-0812">Transmembrane</keyword>
<feature type="transmembrane region" description="Helical" evidence="3">
    <location>
        <begin position="234"/>
        <end position="255"/>
    </location>
</feature>
<sequence length="659" mass="73282">MNPLIRSLRFSTLPRSALAARHAPKRLQIRPITPLIPLRTVANTVGPGSQSLSHARQNMKEEAGNSVKDLAKAIAGVNPAKDDSFTAITGSLASEVPSSVMTFGLAGGLPYIGAAATTVYLAREATLGATSIDPGVAITVLDQALNLQVTYGAVMLSFLGALHWGMEFSGLGGHHGWRRLALGAAPVLYAWPTLAMDPTMALCAQWAGFTALWWADSRATVAGWTPKWYSQYRFYLSILVGTCILGSLAGITYWGPVGGHGLLDHELHDIRKERATLQKQPEVLYGKEMTILPGEDTFTRLRKTEDIEKEQAERAEKEAEKEKAHNKWIKTVMVVLKHKKLGPGLGPKASMAKASGARARSSLARKPIGNKLTTLQIEARTTMQRRFAQTCPQRFYERVDYSLEKLYLKVIDVQRRLYASLRRFVGTQMVLKGAVRPLTRRDTHWLARIEPSLKRRRPIVRSSYRWGKPKTRPQRVKSKSRSKTKVPRDSDARVCSLAEQRDKFMVSCSGAQLKPSHLIPDATDRFWPQTYSATIARRANACRTMKNGPQQTFVWRRTRSSLCNVYAVPNQTLVPAASDPEFAEQVSACQGPVHRSPSIIIEGISYTTHSHSRLPLEAKKRDADRAGMDWADERCYKKSRMMKLVLGEDPGHCTSNYSP</sequence>
<keyword evidence="1" id="KW-0175">Coiled coil</keyword>
<organism evidence="4 5">
    <name type="scientific">Mycena citricolor</name>
    <dbReference type="NCBI Taxonomy" id="2018698"/>
    <lineage>
        <taxon>Eukaryota</taxon>
        <taxon>Fungi</taxon>
        <taxon>Dikarya</taxon>
        <taxon>Basidiomycota</taxon>
        <taxon>Agaricomycotina</taxon>
        <taxon>Agaricomycetes</taxon>
        <taxon>Agaricomycetidae</taxon>
        <taxon>Agaricales</taxon>
        <taxon>Marasmiineae</taxon>
        <taxon>Mycenaceae</taxon>
        <taxon>Mycena</taxon>
    </lineage>
</organism>
<proteinExistence type="predicted"/>
<evidence type="ECO:0000313" key="5">
    <source>
        <dbReference type="Proteomes" id="UP001295794"/>
    </source>
</evidence>
<feature type="coiled-coil region" evidence="1">
    <location>
        <begin position="298"/>
        <end position="327"/>
    </location>
</feature>
<evidence type="ECO:0008006" key="6">
    <source>
        <dbReference type="Google" id="ProtNLM"/>
    </source>
</evidence>
<evidence type="ECO:0000256" key="2">
    <source>
        <dbReference type="SAM" id="MobiDB-lite"/>
    </source>
</evidence>
<reference evidence="4" key="1">
    <citation type="submission" date="2023-11" db="EMBL/GenBank/DDBJ databases">
        <authorList>
            <person name="De Vega J J."/>
            <person name="De Vega J J."/>
        </authorList>
    </citation>
    <scope>NUCLEOTIDE SEQUENCE</scope>
</reference>
<comment type="caution">
    <text evidence="4">The sequence shown here is derived from an EMBL/GenBank/DDBJ whole genome shotgun (WGS) entry which is preliminary data.</text>
</comment>
<evidence type="ECO:0000313" key="4">
    <source>
        <dbReference type="EMBL" id="CAK5277298.1"/>
    </source>
</evidence>
<protein>
    <recommendedName>
        <fullName evidence="6">Mnn4-regulates the mannosylphosphorylation</fullName>
    </recommendedName>
</protein>
<dbReference type="PANTHER" id="PTHR15887:SF1">
    <property type="entry name" value="TRANSMEMBRANE PROTEIN 69"/>
    <property type="match status" value="1"/>
</dbReference>
<dbReference type="Pfam" id="PF11911">
    <property type="entry name" value="DUF3429"/>
    <property type="match status" value="1"/>
</dbReference>
<gene>
    <name evidence="4" type="ORF">MYCIT1_LOCUS26216</name>
</gene>